<dbReference type="AlphaFoldDB" id="A0A382J0T0"/>
<dbReference type="GO" id="GO:0006508">
    <property type="term" value="P:proteolysis"/>
    <property type="evidence" value="ECO:0007669"/>
    <property type="project" value="InterPro"/>
</dbReference>
<name>A0A382J0T0_9ZZZZ</name>
<dbReference type="GO" id="GO:0008236">
    <property type="term" value="F:serine-type peptidase activity"/>
    <property type="evidence" value="ECO:0007669"/>
    <property type="project" value="InterPro"/>
</dbReference>
<gene>
    <name evidence="2" type="ORF">METZ01_LOCUS258083</name>
</gene>
<dbReference type="Pfam" id="PF00326">
    <property type="entry name" value="Peptidase_S9"/>
    <property type="match status" value="1"/>
</dbReference>
<dbReference type="InterPro" id="IPR029058">
    <property type="entry name" value="AB_hydrolase_fold"/>
</dbReference>
<organism evidence="2">
    <name type="scientific">marine metagenome</name>
    <dbReference type="NCBI Taxonomy" id="408172"/>
    <lineage>
        <taxon>unclassified sequences</taxon>
        <taxon>metagenomes</taxon>
        <taxon>ecological metagenomes</taxon>
    </lineage>
</organism>
<feature type="non-terminal residue" evidence="2">
    <location>
        <position position="1"/>
    </location>
</feature>
<evidence type="ECO:0000313" key="2">
    <source>
        <dbReference type="EMBL" id="SVC05229.1"/>
    </source>
</evidence>
<proteinExistence type="predicted"/>
<dbReference type="PANTHER" id="PTHR43358">
    <property type="entry name" value="ALPHA/BETA-HYDROLASE"/>
    <property type="match status" value="1"/>
</dbReference>
<reference evidence="2" key="1">
    <citation type="submission" date="2018-05" db="EMBL/GenBank/DDBJ databases">
        <authorList>
            <person name="Lanie J.A."/>
            <person name="Ng W.-L."/>
            <person name="Kazmierczak K.M."/>
            <person name="Andrzejewski T.M."/>
            <person name="Davidsen T.M."/>
            <person name="Wayne K.J."/>
            <person name="Tettelin H."/>
            <person name="Glass J.I."/>
            <person name="Rusch D."/>
            <person name="Podicherti R."/>
            <person name="Tsui H.-C.T."/>
            <person name="Winkler M.E."/>
        </authorList>
    </citation>
    <scope>NUCLEOTIDE SEQUENCE</scope>
</reference>
<evidence type="ECO:0000259" key="1">
    <source>
        <dbReference type="Pfam" id="PF00326"/>
    </source>
</evidence>
<accession>A0A382J0T0</accession>
<dbReference type="InterPro" id="IPR001375">
    <property type="entry name" value="Peptidase_S9_cat"/>
</dbReference>
<dbReference type="Gene3D" id="3.40.50.1820">
    <property type="entry name" value="alpha/beta hydrolase"/>
    <property type="match status" value="1"/>
</dbReference>
<dbReference type="InterPro" id="IPR052920">
    <property type="entry name" value="DNA-binding_regulatory"/>
</dbReference>
<sequence length="253" mass="28169">GIILDAWWIPIQKSSPSNAPVIIVTHGFRVSKFDPDILTVAGMLNRAGFNVLLFDLRDHGKSTVEDGRVSLGTKEYKDVIASVDWLVKDKGFSVQRIGLYGDSMGAATAAIAFGIDNRIQSLVLDNGFLDLYTIVKEELEREGYPSWLAKGAIWAAEIFGGERLLDLSPKLAFTNHANRPIFAMHGTADTRVLPYHTADMKILGEQNGANLITWFAENAEHSDIKYMYSEEFSKRVVKFFSDSLEGELKPIQK</sequence>
<dbReference type="EMBL" id="UINC01070800">
    <property type="protein sequence ID" value="SVC05229.1"/>
    <property type="molecule type" value="Genomic_DNA"/>
</dbReference>
<feature type="domain" description="Peptidase S9 prolyl oligopeptidase catalytic" evidence="1">
    <location>
        <begin position="43"/>
        <end position="245"/>
    </location>
</feature>
<dbReference type="SUPFAM" id="SSF53474">
    <property type="entry name" value="alpha/beta-Hydrolases"/>
    <property type="match status" value="1"/>
</dbReference>
<dbReference type="PANTHER" id="PTHR43358:SF4">
    <property type="entry name" value="ALPHA_BETA HYDROLASE FOLD-1 DOMAIN-CONTAINING PROTEIN"/>
    <property type="match status" value="1"/>
</dbReference>
<protein>
    <recommendedName>
        <fullName evidence="1">Peptidase S9 prolyl oligopeptidase catalytic domain-containing protein</fullName>
    </recommendedName>
</protein>